<evidence type="ECO:0000256" key="1">
    <source>
        <dbReference type="ARBA" id="ARBA00004377"/>
    </source>
</evidence>
<name>A0A0W0VP71_9GAMM</name>
<dbReference type="RefSeq" id="WP_058529060.1">
    <property type="nucleotide sequence ID" value="NZ_CAAAHZ010000006.1"/>
</dbReference>
<evidence type="ECO:0000313" key="12">
    <source>
        <dbReference type="Proteomes" id="UP000054997"/>
    </source>
</evidence>
<proteinExistence type="inferred from homology"/>
<dbReference type="AlphaFoldDB" id="A0A0W0VP71"/>
<comment type="caution">
    <text evidence="11">The sequence shown here is derived from an EMBL/GenBank/DDBJ whole genome shotgun (WGS) entry which is preliminary data.</text>
</comment>
<evidence type="ECO:0000256" key="8">
    <source>
        <dbReference type="ARBA" id="ARBA00022989"/>
    </source>
</evidence>
<keyword evidence="6 10" id="KW-0812">Transmembrane</keyword>
<evidence type="ECO:0000256" key="7">
    <source>
        <dbReference type="ARBA" id="ARBA00022927"/>
    </source>
</evidence>
<reference evidence="11 12" key="1">
    <citation type="submission" date="2015-11" db="EMBL/GenBank/DDBJ databases">
        <title>Genomic analysis of 38 Legionella species identifies large and diverse effector repertoires.</title>
        <authorList>
            <person name="Burstein D."/>
            <person name="Amaro F."/>
            <person name="Zusman T."/>
            <person name="Lifshitz Z."/>
            <person name="Cohen O."/>
            <person name="Gilbert J.A."/>
            <person name="Pupko T."/>
            <person name="Shuman H.A."/>
            <person name="Segal G."/>
        </authorList>
    </citation>
    <scope>NUCLEOTIDE SEQUENCE [LARGE SCALE GENOMIC DNA]</scope>
    <source>
        <strain evidence="11 12">ATCC 49505</strain>
    </source>
</reference>
<dbReference type="InterPro" id="IPR023229">
    <property type="entry name" value="T2SS_M_periplasmic_sf"/>
</dbReference>
<evidence type="ECO:0000256" key="4">
    <source>
        <dbReference type="ARBA" id="ARBA00022475"/>
    </source>
</evidence>
<evidence type="ECO:0000256" key="2">
    <source>
        <dbReference type="ARBA" id="ARBA00010637"/>
    </source>
</evidence>
<evidence type="ECO:0000313" key="11">
    <source>
        <dbReference type="EMBL" id="KTD21915.1"/>
    </source>
</evidence>
<dbReference type="GO" id="GO:0015628">
    <property type="term" value="P:protein secretion by the type II secretion system"/>
    <property type="evidence" value="ECO:0007669"/>
    <property type="project" value="InterPro"/>
</dbReference>
<dbReference type="Proteomes" id="UP000054997">
    <property type="component" value="Unassembled WGS sequence"/>
</dbReference>
<evidence type="ECO:0000256" key="9">
    <source>
        <dbReference type="ARBA" id="ARBA00023136"/>
    </source>
</evidence>
<comment type="subcellular location">
    <subcellularLocation>
        <location evidence="1">Cell inner membrane</location>
        <topology evidence="1">Single-pass membrane protein</topology>
    </subcellularLocation>
</comment>
<feature type="transmembrane region" description="Helical" evidence="10">
    <location>
        <begin position="14"/>
        <end position="33"/>
    </location>
</feature>
<organism evidence="11 12">
    <name type="scientific">Legionella londiniensis</name>
    <dbReference type="NCBI Taxonomy" id="45068"/>
    <lineage>
        <taxon>Bacteria</taxon>
        <taxon>Pseudomonadati</taxon>
        <taxon>Pseudomonadota</taxon>
        <taxon>Gammaproteobacteria</taxon>
        <taxon>Legionellales</taxon>
        <taxon>Legionellaceae</taxon>
        <taxon>Legionella</taxon>
    </lineage>
</organism>
<accession>A0A0W0VP71</accession>
<sequence>MMEYWRNLNDRERLALMLGGFFCLFYLIYLLIYSPLVTVIKNRSQALTEKKETLIWMRRIKLQYQPNQAGKKISNAQFLALLSRKLADSPVQDYSYQLQQTGAGDVQAAFDEVPFNPFLQWLFALNQEYALSIKELNVERTGSPGIVKLLLVVSAA</sequence>
<keyword evidence="4" id="KW-1003">Cell membrane</keyword>
<keyword evidence="8 10" id="KW-1133">Transmembrane helix</keyword>
<keyword evidence="5" id="KW-0997">Cell inner membrane</keyword>
<dbReference type="EMBL" id="LNYK01000014">
    <property type="protein sequence ID" value="KTD21915.1"/>
    <property type="molecule type" value="Genomic_DNA"/>
</dbReference>
<dbReference type="PATRIC" id="fig|45068.5.peg.1165"/>
<protein>
    <submittedName>
        <fullName evidence="11">Putative general secretion pathway protein YghD</fullName>
    </submittedName>
</protein>
<keyword evidence="7" id="KW-0653">Protein transport</keyword>
<dbReference type="InterPro" id="IPR007690">
    <property type="entry name" value="T2SS_GspM"/>
</dbReference>
<keyword evidence="9 10" id="KW-0472">Membrane</keyword>
<dbReference type="GO" id="GO:0005886">
    <property type="term" value="C:plasma membrane"/>
    <property type="evidence" value="ECO:0007669"/>
    <property type="project" value="UniProtKB-SubCell"/>
</dbReference>
<dbReference type="Gene3D" id="3.30.1360.100">
    <property type="entry name" value="General secretion pathway protein M, EpsM"/>
    <property type="match status" value="1"/>
</dbReference>
<evidence type="ECO:0000256" key="5">
    <source>
        <dbReference type="ARBA" id="ARBA00022519"/>
    </source>
</evidence>
<dbReference type="Pfam" id="PF04612">
    <property type="entry name" value="T2SSM"/>
    <property type="match status" value="1"/>
</dbReference>
<evidence type="ECO:0000256" key="6">
    <source>
        <dbReference type="ARBA" id="ARBA00022692"/>
    </source>
</evidence>
<evidence type="ECO:0000256" key="10">
    <source>
        <dbReference type="SAM" id="Phobius"/>
    </source>
</evidence>
<dbReference type="STRING" id="45068.Llon_1080"/>
<keyword evidence="12" id="KW-1185">Reference proteome</keyword>
<gene>
    <name evidence="11" type="primary">yghD</name>
    <name evidence="11" type="ORF">Llon_1080</name>
</gene>
<dbReference type="OrthoDB" id="6624834at2"/>
<dbReference type="SUPFAM" id="SSF103054">
    <property type="entry name" value="General secretion pathway protein M, EpsM"/>
    <property type="match status" value="1"/>
</dbReference>
<keyword evidence="3" id="KW-0813">Transport</keyword>
<comment type="similarity">
    <text evidence="2">Belongs to the GSP M family.</text>
</comment>
<dbReference type="GO" id="GO:0015627">
    <property type="term" value="C:type II protein secretion system complex"/>
    <property type="evidence" value="ECO:0007669"/>
    <property type="project" value="InterPro"/>
</dbReference>
<evidence type="ECO:0000256" key="3">
    <source>
        <dbReference type="ARBA" id="ARBA00022448"/>
    </source>
</evidence>